<evidence type="ECO:0000313" key="2">
    <source>
        <dbReference type="Proteomes" id="UP000006729"/>
    </source>
</evidence>
<keyword evidence="2" id="KW-1185">Reference proteome</keyword>
<accession>A0A2K2B7M4</accession>
<evidence type="ECO:0000313" key="1">
    <source>
        <dbReference type="EMBL" id="PNT45772.1"/>
    </source>
</evidence>
<dbReference type="AlphaFoldDB" id="A0A2K2B7M4"/>
<name>A0A2K2B7M4_POPTR</name>
<reference evidence="1 2" key="1">
    <citation type="journal article" date="2006" name="Science">
        <title>The genome of black cottonwood, Populus trichocarpa (Torr. &amp; Gray).</title>
        <authorList>
            <person name="Tuskan G.A."/>
            <person name="Difazio S."/>
            <person name="Jansson S."/>
            <person name="Bohlmann J."/>
            <person name="Grigoriev I."/>
            <person name="Hellsten U."/>
            <person name="Putnam N."/>
            <person name="Ralph S."/>
            <person name="Rombauts S."/>
            <person name="Salamov A."/>
            <person name="Schein J."/>
            <person name="Sterck L."/>
            <person name="Aerts A."/>
            <person name="Bhalerao R.R."/>
            <person name="Bhalerao R.P."/>
            <person name="Blaudez D."/>
            <person name="Boerjan W."/>
            <person name="Brun A."/>
            <person name="Brunner A."/>
            <person name="Busov V."/>
            <person name="Campbell M."/>
            <person name="Carlson J."/>
            <person name="Chalot M."/>
            <person name="Chapman J."/>
            <person name="Chen G.L."/>
            <person name="Cooper D."/>
            <person name="Coutinho P.M."/>
            <person name="Couturier J."/>
            <person name="Covert S."/>
            <person name="Cronk Q."/>
            <person name="Cunningham R."/>
            <person name="Davis J."/>
            <person name="Degroeve S."/>
            <person name="Dejardin A."/>
            <person name="Depamphilis C."/>
            <person name="Detter J."/>
            <person name="Dirks B."/>
            <person name="Dubchak I."/>
            <person name="Duplessis S."/>
            <person name="Ehlting J."/>
            <person name="Ellis B."/>
            <person name="Gendler K."/>
            <person name="Goodstein D."/>
            <person name="Gribskov M."/>
            <person name="Grimwood J."/>
            <person name="Groover A."/>
            <person name="Gunter L."/>
            <person name="Hamberger B."/>
            <person name="Heinze B."/>
            <person name="Helariutta Y."/>
            <person name="Henrissat B."/>
            <person name="Holligan D."/>
            <person name="Holt R."/>
            <person name="Huang W."/>
            <person name="Islam-Faridi N."/>
            <person name="Jones S."/>
            <person name="Jones-Rhoades M."/>
            <person name="Jorgensen R."/>
            <person name="Joshi C."/>
            <person name="Kangasjarvi J."/>
            <person name="Karlsson J."/>
            <person name="Kelleher C."/>
            <person name="Kirkpatrick R."/>
            <person name="Kirst M."/>
            <person name="Kohler A."/>
            <person name="Kalluri U."/>
            <person name="Larimer F."/>
            <person name="Leebens-Mack J."/>
            <person name="Leple J.C."/>
            <person name="Locascio P."/>
            <person name="Lou Y."/>
            <person name="Lucas S."/>
            <person name="Martin F."/>
            <person name="Montanini B."/>
            <person name="Napoli C."/>
            <person name="Nelson D.R."/>
            <person name="Nelson C."/>
            <person name="Nieminen K."/>
            <person name="Nilsson O."/>
            <person name="Pereda V."/>
            <person name="Peter G."/>
            <person name="Philippe R."/>
            <person name="Pilate G."/>
            <person name="Poliakov A."/>
            <person name="Razumovskaya J."/>
            <person name="Richardson P."/>
            <person name="Rinaldi C."/>
            <person name="Ritland K."/>
            <person name="Rouze P."/>
            <person name="Ryaboy D."/>
            <person name="Schmutz J."/>
            <person name="Schrader J."/>
            <person name="Segerman B."/>
            <person name="Shin H."/>
            <person name="Siddiqui A."/>
            <person name="Sterky F."/>
            <person name="Terry A."/>
            <person name="Tsai C.J."/>
            <person name="Uberbacher E."/>
            <person name="Unneberg P."/>
            <person name="Vahala J."/>
            <person name="Wall K."/>
            <person name="Wessler S."/>
            <person name="Yang G."/>
            <person name="Yin T."/>
            <person name="Douglas C."/>
            <person name="Marra M."/>
            <person name="Sandberg G."/>
            <person name="Van de Peer Y."/>
            <person name="Rokhsar D."/>
        </authorList>
    </citation>
    <scope>NUCLEOTIDE SEQUENCE [LARGE SCALE GENOMIC DNA]</scope>
    <source>
        <strain evidence="2">cv. Nisqually</strain>
    </source>
</reference>
<organism evidence="1 2">
    <name type="scientific">Populus trichocarpa</name>
    <name type="common">Western balsam poplar</name>
    <name type="synonym">Populus balsamifera subsp. trichocarpa</name>
    <dbReference type="NCBI Taxonomy" id="3694"/>
    <lineage>
        <taxon>Eukaryota</taxon>
        <taxon>Viridiplantae</taxon>
        <taxon>Streptophyta</taxon>
        <taxon>Embryophyta</taxon>
        <taxon>Tracheophyta</taxon>
        <taxon>Spermatophyta</taxon>
        <taxon>Magnoliopsida</taxon>
        <taxon>eudicotyledons</taxon>
        <taxon>Gunneridae</taxon>
        <taxon>Pentapetalae</taxon>
        <taxon>rosids</taxon>
        <taxon>fabids</taxon>
        <taxon>Malpighiales</taxon>
        <taxon>Salicaceae</taxon>
        <taxon>Saliceae</taxon>
        <taxon>Populus</taxon>
    </lineage>
</organism>
<sequence>MVLESFNSHHVNNPGHLTCAKLSARLAALVNNGRCISLAATYCVNGRCCHSSLAGACGLPFDMNGNNPTNSVGCFVTGFVVEICYGIWGLDRCLHLEVDSFMFRLW</sequence>
<dbReference type="InParanoid" id="A0A2K2B7M4"/>
<dbReference type="Proteomes" id="UP000006729">
    <property type="component" value="Chromosome 3"/>
</dbReference>
<protein>
    <submittedName>
        <fullName evidence="1">Uncharacterized protein</fullName>
    </submittedName>
</protein>
<gene>
    <name evidence="1" type="ORF">POPTR_003G154000</name>
</gene>
<dbReference type="EMBL" id="CM009292">
    <property type="protein sequence ID" value="PNT45772.1"/>
    <property type="molecule type" value="Genomic_DNA"/>
</dbReference>
<proteinExistence type="predicted"/>